<comment type="subcellular location">
    <subcellularLocation>
        <location evidence="1">Cell inner membrane</location>
        <topology evidence="1">Single-pass membrane protein</topology>
        <orientation evidence="1">Periplasmic side</orientation>
    </subcellularLocation>
</comment>
<gene>
    <name evidence="13" type="ORF">EWM57_02055</name>
</gene>
<name>A0A4Q5LHJ1_9BACT</name>
<feature type="domain" description="TonB C-terminal" evidence="12">
    <location>
        <begin position="185"/>
        <end position="275"/>
    </location>
</feature>
<evidence type="ECO:0000256" key="10">
    <source>
        <dbReference type="SAM" id="MobiDB-lite"/>
    </source>
</evidence>
<evidence type="ECO:0000256" key="1">
    <source>
        <dbReference type="ARBA" id="ARBA00004383"/>
    </source>
</evidence>
<proteinExistence type="inferred from homology"/>
<comment type="similarity">
    <text evidence="2">Belongs to the TonB family.</text>
</comment>
<keyword evidence="14" id="KW-1185">Reference proteome</keyword>
<keyword evidence="7" id="KW-0653">Protein transport</keyword>
<dbReference type="GO" id="GO:0055085">
    <property type="term" value="P:transmembrane transport"/>
    <property type="evidence" value="ECO:0007669"/>
    <property type="project" value="InterPro"/>
</dbReference>
<dbReference type="Gene3D" id="3.30.1150.10">
    <property type="match status" value="1"/>
</dbReference>
<dbReference type="PRINTS" id="PR01374">
    <property type="entry name" value="TONBPROTEIN"/>
</dbReference>
<dbReference type="EMBL" id="SEWE01000003">
    <property type="protein sequence ID" value="RYU83752.1"/>
    <property type="molecule type" value="Genomic_DNA"/>
</dbReference>
<dbReference type="NCBIfam" id="TIGR01352">
    <property type="entry name" value="tonB_Cterm"/>
    <property type="match status" value="1"/>
</dbReference>
<dbReference type="RefSeq" id="WP_129919466.1">
    <property type="nucleotide sequence ID" value="NZ_SEWE01000003.1"/>
</dbReference>
<evidence type="ECO:0000256" key="8">
    <source>
        <dbReference type="ARBA" id="ARBA00022989"/>
    </source>
</evidence>
<dbReference type="PROSITE" id="PS52015">
    <property type="entry name" value="TONB_CTD"/>
    <property type="match status" value="1"/>
</dbReference>
<dbReference type="AlphaFoldDB" id="A0A4Q5LHJ1"/>
<feature type="transmembrane region" description="Helical" evidence="11">
    <location>
        <begin position="36"/>
        <end position="61"/>
    </location>
</feature>
<evidence type="ECO:0000256" key="2">
    <source>
        <dbReference type="ARBA" id="ARBA00006555"/>
    </source>
</evidence>
<evidence type="ECO:0000256" key="5">
    <source>
        <dbReference type="ARBA" id="ARBA00022519"/>
    </source>
</evidence>
<dbReference type="Pfam" id="PF03544">
    <property type="entry name" value="TonB_C"/>
    <property type="match status" value="1"/>
</dbReference>
<evidence type="ECO:0000256" key="11">
    <source>
        <dbReference type="SAM" id="Phobius"/>
    </source>
</evidence>
<dbReference type="GO" id="GO:0015891">
    <property type="term" value="P:siderophore transport"/>
    <property type="evidence" value="ECO:0007669"/>
    <property type="project" value="InterPro"/>
</dbReference>
<organism evidence="13 14">
    <name type="scientific">Hymenobacter persicinus</name>
    <dbReference type="NCBI Taxonomy" id="2025506"/>
    <lineage>
        <taxon>Bacteria</taxon>
        <taxon>Pseudomonadati</taxon>
        <taxon>Bacteroidota</taxon>
        <taxon>Cytophagia</taxon>
        <taxon>Cytophagales</taxon>
        <taxon>Hymenobacteraceae</taxon>
        <taxon>Hymenobacter</taxon>
    </lineage>
</organism>
<dbReference type="PANTHER" id="PTHR33446">
    <property type="entry name" value="PROTEIN TONB-RELATED"/>
    <property type="match status" value="1"/>
</dbReference>
<protein>
    <submittedName>
        <fullName evidence="13">Energy transducer TonB</fullName>
    </submittedName>
</protein>
<dbReference type="GO" id="GO:0015031">
    <property type="term" value="P:protein transport"/>
    <property type="evidence" value="ECO:0007669"/>
    <property type="project" value="UniProtKB-KW"/>
</dbReference>
<keyword evidence="8 11" id="KW-1133">Transmembrane helix</keyword>
<dbReference type="GO" id="GO:0030288">
    <property type="term" value="C:outer membrane-bounded periplasmic space"/>
    <property type="evidence" value="ECO:0007669"/>
    <property type="project" value="InterPro"/>
</dbReference>
<feature type="region of interest" description="Disordered" evidence="10">
    <location>
        <begin position="123"/>
        <end position="164"/>
    </location>
</feature>
<dbReference type="PANTHER" id="PTHR33446:SF2">
    <property type="entry name" value="PROTEIN TONB"/>
    <property type="match status" value="1"/>
</dbReference>
<sequence length="275" mass="29550">MNTLQLSTASLDDIVFEGRNQSYGAYVLRRIYSRHLVTGLTVSVLLCLLLVGVPLAAYRLWPAAVVVPEIPNDVLIEPGRYDFERPKEATPPPAQPQRRQVVVTPPAELVPKIVKELKEVPKETVEPAVPTDPNAETGPVAIPGSTAPNAGSGPGTVAGNDSNVTAAPAPAAPFVHVEVMPEFAGGLEALRKYMQRNLKYPRQALANGVSGKVFVAFTVQASGDISDVQVLKGLGYGTEEEASRVIKAMPAWTPGRQNSHPVAVRYTLPITFHYE</sequence>
<dbReference type="InterPro" id="IPR006260">
    <property type="entry name" value="TonB/TolA_C"/>
</dbReference>
<dbReference type="GO" id="GO:0098797">
    <property type="term" value="C:plasma membrane protein complex"/>
    <property type="evidence" value="ECO:0007669"/>
    <property type="project" value="TreeGrafter"/>
</dbReference>
<keyword evidence="5" id="KW-0997">Cell inner membrane</keyword>
<comment type="caution">
    <text evidence="13">The sequence shown here is derived from an EMBL/GenBank/DDBJ whole genome shotgun (WGS) entry which is preliminary data.</text>
</comment>
<evidence type="ECO:0000256" key="4">
    <source>
        <dbReference type="ARBA" id="ARBA00022475"/>
    </source>
</evidence>
<evidence type="ECO:0000313" key="13">
    <source>
        <dbReference type="EMBL" id="RYU83752.1"/>
    </source>
</evidence>
<dbReference type="SUPFAM" id="SSF74653">
    <property type="entry name" value="TolA/TonB C-terminal domain"/>
    <property type="match status" value="1"/>
</dbReference>
<dbReference type="InterPro" id="IPR003538">
    <property type="entry name" value="TonB"/>
</dbReference>
<evidence type="ECO:0000259" key="12">
    <source>
        <dbReference type="PROSITE" id="PS52015"/>
    </source>
</evidence>
<keyword evidence="6 11" id="KW-0812">Transmembrane</keyword>
<dbReference type="GO" id="GO:0031992">
    <property type="term" value="F:energy transducer activity"/>
    <property type="evidence" value="ECO:0007669"/>
    <property type="project" value="InterPro"/>
</dbReference>
<dbReference type="InterPro" id="IPR037682">
    <property type="entry name" value="TonB_C"/>
</dbReference>
<dbReference type="Proteomes" id="UP000294155">
    <property type="component" value="Unassembled WGS sequence"/>
</dbReference>
<dbReference type="OrthoDB" id="1039448at2"/>
<evidence type="ECO:0000313" key="14">
    <source>
        <dbReference type="Proteomes" id="UP000294155"/>
    </source>
</evidence>
<evidence type="ECO:0000256" key="6">
    <source>
        <dbReference type="ARBA" id="ARBA00022692"/>
    </source>
</evidence>
<evidence type="ECO:0000256" key="7">
    <source>
        <dbReference type="ARBA" id="ARBA00022927"/>
    </source>
</evidence>
<evidence type="ECO:0000256" key="3">
    <source>
        <dbReference type="ARBA" id="ARBA00022448"/>
    </source>
</evidence>
<keyword evidence="9 11" id="KW-0472">Membrane</keyword>
<keyword evidence="4" id="KW-1003">Cell membrane</keyword>
<accession>A0A4Q5LHJ1</accession>
<keyword evidence="3" id="KW-0813">Transport</keyword>
<reference evidence="13 14" key="1">
    <citation type="submission" date="2019-02" db="EMBL/GenBank/DDBJ databases">
        <title>Bacterial novel species isolated from soil.</title>
        <authorList>
            <person name="Jung H.-Y."/>
        </authorList>
    </citation>
    <scope>NUCLEOTIDE SEQUENCE [LARGE SCALE GENOMIC DNA]</scope>
    <source>
        <strain evidence="13 14">1-3-3-3</strain>
    </source>
</reference>
<dbReference type="InterPro" id="IPR051045">
    <property type="entry name" value="TonB-dependent_transducer"/>
</dbReference>
<evidence type="ECO:0000256" key="9">
    <source>
        <dbReference type="ARBA" id="ARBA00023136"/>
    </source>
</evidence>